<dbReference type="Proteomes" id="UP000005945">
    <property type="component" value="Unassembled WGS sequence"/>
</dbReference>
<accession>A8SEP2</accession>
<reference evidence="1 2" key="2">
    <citation type="submission" date="2007-09" db="EMBL/GenBank/DDBJ databases">
        <authorList>
            <person name="Fulton L."/>
            <person name="Clifton S."/>
            <person name="Fulton B."/>
            <person name="Xu J."/>
            <person name="Minx P."/>
            <person name="Pepin K.H."/>
            <person name="Johnson M."/>
            <person name="Thiruvilangam P."/>
            <person name="Bhonagiri V."/>
            <person name="Nash W.E."/>
            <person name="Mardis E.R."/>
            <person name="Wilson R.K."/>
        </authorList>
    </citation>
    <scope>NUCLEOTIDE SEQUENCE [LARGE SCALE GENOMIC DNA]</scope>
    <source>
        <strain evidence="1 2">M21/2</strain>
    </source>
</reference>
<evidence type="ECO:0000313" key="1">
    <source>
        <dbReference type="EMBL" id="EDP19725.1"/>
    </source>
</evidence>
<reference evidence="1 2" key="1">
    <citation type="submission" date="2007-09" db="EMBL/GenBank/DDBJ databases">
        <title>Draft genome sequence of Faecalibacterium prausnitzii M21/2.</title>
        <authorList>
            <person name="Sudarsanam P."/>
            <person name="Ley R."/>
            <person name="Guruge J."/>
            <person name="Turnbaugh P.J."/>
            <person name="Mahowald M."/>
            <person name="Liep D."/>
            <person name="Gordon J."/>
        </authorList>
    </citation>
    <scope>NUCLEOTIDE SEQUENCE [LARGE SCALE GENOMIC DNA]</scope>
    <source>
        <strain evidence="1 2">M21/2</strain>
    </source>
</reference>
<dbReference type="EMBL" id="ABED02000029">
    <property type="protein sequence ID" value="EDP19725.1"/>
    <property type="molecule type" value="Genomic_DNA"/>
</dbReference>
<protein>
    <submittedName>
        <fullName evidence="1">Uncharacterized protein</fullName>
    </submittedName>
</protein>
<organism evidence="1 2">
    <name type="scientific">Faecalibacterium prausnitzii M21/2</name>
    <dbReference type="NCBI Taxonomy" id="411485"/>
    <lineage>
        <taxon>Bacteria</taxon>
        <taxon>Bacillati</taxon>
        <taxon>Bacillota</taxon>
        <taxon>Clostridia</taxon>
        <taxon>Eubacteriales</taxon>
        <taxon>Oscillospiraceae</taxon>
        <taxon>Faecalibacterium</taxon>
    </lineage>
</organism>
<dbReference type="HOGENOM" id="CLU_3251817_0_0_9"/>
<comment type="caution">
    <text evidence="1">The sequence shown here is derived from an EMBL/GenBank/DDBJ whole genome shotgun (WGS) entry which is preliminary data.</text>
</comment>
<sequence length="42" mass="4702">MRISIRILCLSFAADAFIIRSAGFPSMLKTAKHSTRFAFLLV</sequence>
<evidence type="ECO:0000313" key="2">
    <source>
        <dbReference type="Proteomes" id="UP000005945"/>
    </source>
</evidence>
<proteinExistence type="predicted"/>
<name>A8SEP2_9FIRM</name>
<dbReference type="AlphaFoldDB" id="A8SEP2"/>
<gene>
    <name evidence="1" type="ORF">FAEPRAM212_02504</name>
</gene>